<protein>
    <recommendedName>
        <fullName evidence="4">Rap1a immunity protein domain-containing protein</fullName>
    </recommendedName>
</protein>
<keyword evidence="1" id="KW-0732">Signal</keyword>
<accession>A0ABX0W4C0</accession>
<organism evidence="2 3">
    <name type="scientific">Parasedimentitalea denitrificans</name>
    <dbReference type="NCBI Taxonomy" id="2211118"/>
    <lineage>
        <taxon>Bacteria</taxon>
        <taxon>Pseudomonadati</taxon>
        <taxon>Pseudomonadota</taxon>
        <taxon>Alphaproteobacteria</taxon>
        <taxon>Rhodobacterales</taxon>
        <taxon>Paracoccaceae</taxon>
        <taxon>Parasedimentitalea</taxon>
    </lineage>
</organism>
<feature type="chain" id="PRO_5046954205" description="Rap1a immunity protein domain-containing protein" evidence="1">
    <location>
        <begin position="22"/>
        <end position="176"/>
    </location>
</feature>
<evidence type="ECO:0008006" key="4">
    <source>
        <dbReference type="Google" id="ProtNLM"/>
    </source>
</evidence>
<feature type="signal peptide" evidence="1">
    <location>
        <begin position="1"/>
        <end position="21"/>
    </location>
</feature>
<reference evidence="2 3" key="1">
    <citation type="submission" date="2018-05" db="EMBL/GenBank/DDBJ databases">
        <authorList>
            <person name="Zhang Y.-J."/>
        </authorList>
    </citation>
    <scope>NUCLEOTIDE SEQUENCE [LARGE SCALE GENOMIC DNA]</scope>
    <source>
        <strain evidence="2 3">CY04</strain>
    </source>
</reference>
<name>A0ABX0W4C0_9RHOB</name>
<evidence type="ECO:0000256" key="1">
    <source>
        <dbReference type="SAM" id="SignalP"/>
    </source>
</evidence>
<evidence type="ECO:0000313" key="2">
    <source>
        <dbReference type="EMBL" id="NIZ59457.1"/>
    </source>
</evidence>
<sequence length="176" mass="19297">MRMLKIVLTTLAIGVPTIASADKAELWEKADGCFKVGDYGCAYNTGIELFKAGHIAVGFDHRTTDSMTYLQMAFVERAARSSAGDVANMTGETVRTLGKNPNRLPFLFGFALLSNMDVCNASNCGSDEKIVSLYCQIQGEIPPPSWRKLHDLPPLTDVGRNYFERVMKHTPECTGA</sequence>
<gene>
    <name evidence="2" type="ORF">DL239_00545</name>
</gene>
<evidence type="ECO:0000313" key="3">
    <source>
        <dbReference type="Proteomes" id="UP001429564"/>
    </source>
</evidence>
<proteinExistence type="predicted"/>
<dbReference type="EMBL" id="QHLQ01000001">
    <property type="protein sequence ID" value="NIZ59457.1"/>
    <property type="molecule type" value="Genomic_DNA"/>
</dbReference>
<keyword evidence="3" id="KW-1185">Reference proteome</keyword>
<comment type="caution">
    <text evidence="2">The sequence shown here is derived from an EMBL/GenBank/DDBJ whole genome shotgun (WGS) entry which is preliminary data.</text>
</comment>
<dbReference type="Proteomes" id="UP001429564">
    <property type="component" value="Unassembled WGS sequence"/>
</dbReference>